<keyword evidence="2" id="KW-1185">Reference proteome</keyword>
<dbReference type="Gramene" id="ORUFI01G29250.1">
    <property type="protein sequence ID" value="ORUFI01G29250.1"/>
    <property type="gene ID" value="ORUFI01G29250"/>
</dbReference>
<evidence type="ECO:0000313" key="1">
    <source>
        <dbReference type="EnsemblPlants" id="ORUFI01G29250.1"/>
    </source>
</evidence>
<dbReference type="Proteomes" id="UP000008022">
    <property type="component" value="Unassembled WGS sequence"/>
</dbReference>
<proteinExistence type="predicted"/>
<dbReference type="AlphaFoldDB" id="A0A0E0N0M9"/>
<evidence type="ECO:0000313" key="2">
    <source>
        <dbReference type="Proteomes" id="UP000008022"/>
    </source>
</evidence>
<name>A0A0E0N0M9_ORYRU</name>
<dbReference type="HOGENOM" id="CLU_2240994_0_0_1"/>
<organism evidence="1 2">
    <name type="scientific">Oryza rufipogon</name>
    <name type="common">Brownbeard rice</name>
    <name type="synonym">Asian wild rice</name>
    <dbReference type="NCBI Taxonomy" id="4529"/>
    <lineage>
        <taxon>Eukaryota</taxon>
        <taxon>Viridiplantae</taxon>
        <taxon>Streptophyta</taxon>
        <taxon>Embryophyta</taxon>
        <taxon>Tracheophyta</taxon>
        <taxon>Spermatophyta</taxon>
        <taxon>Magnoliopsida</taxon>
        <taxon>Liliopsida</taxon>
        <taxon>Poales</taxon>
        <taxon>Poaceae</taxon>
        <taxon>BOP clade</taxon>
        <taxon>Oryzoideae</taxon>
        <taxon>Oryzeae</taxon>
        <taxon>Oryzinae</taxon>
        <taxon>Oryza</taxon>
    </lineage>
</organism>
<reference evidence="1" key="2">
    <citation type="submission" date="2015-06" db="UniProtKB">
        <authorList>
            <consortium name="EnsemblPlants"/>
        </authorList>
    </citation>
    <scope>IDENTIFICATION</scope>
</reference>
<dbReference type="EnsemblPlants" id="ORUFI01G29250.1">
    <property type="protein sequence ID" value="ORUFI01G29250.1"/>
    <property type="gene ID" value="ORUFI01G29250"/>
</dbReference>
<accession>A0A0E0N0M9</accession>
<protein>
    <submittedName>
        <fullName evidence="1">Uncharacterized protein</fullName>
    </submittedName>
</protein>
<sequence length="105" mass="11402">MGSSLPARGRRRSALFLHAEAPRREGGWGRGHGEWDVEAAAAEAEAEAVAGGEVGEGGDVRWWGPRRGQLNNNFLFCWGDDAVAAPTSRSRLRQQEGYRDTAHGD</sequence>
<reference evidence="2" key="1">
    <citation type="submission" date="2013-06" db="EMBL/GenBank/DDBJ databases">
        <authorList>
            <person name="Zhao Q."/>
        </authorList>
    </citation>
    <scope>NUCLEOTIDE SEQUENCE</scope>
    <source>
        <strain evidence="2">cv. W1943</strain>
    </source>
</reference>